<dbReference type="InterPro" id="IPR045508">
    <property type="entry name" value="DUF6482"/>
</dbReference>
<evidence type="ECO:0000256" key="1">
    <source>
        <dbReference type="SAM" id="MobiDB-lite"/>
    </source>
</evidence>
<evidence type="ECO:0000313" key="3">
    <source>
        <dbReference type="Proteomes" id="UP001059934"/>
    </source>
</evidence>
<gene>
    <name evidence="2" type="ORF">NYF23_07130</name>
</gene>
<protein>
    <submittedName>
        <fullName evidence="2">DUF6482 family protein</fullName>
    </submittedName>
</protein>
<proteinExistence type="predicted"/>
<evidence type="ECO:0000313" key="2">
    <source>
        <dbReference type="EMBL" id="UVW33816.1"/>
    </source>
</evidence>
<dbReference type="EMBL" id="CP103416">
    <property type="protein sequence ID" value="UVW33816.1"/>
    <property type="molecule type" value="Genomic_DNA"/>
</dbReference>
<feature type="region of interest" description="Disordered" evidence="1">
    <location>
        <begin position="80"/>
        <end position="101"/>
    </location>
</feature>
<sequence length="101" mass="11353">MAIALSKLNKYFVVEKLIYHSIDLSLYQVSAIIDGVEHYVADERGNLLRATKLLELQKQLRKVSAENTVLRQTSAYDEMIGGPEKGESNALEVPLADNQLY</sequence>
<reference evidence="2" key="1">
    <citation type="submission" date="2022-08" db="EMBL/GenBank/DDBJ databases">
        <title>Catabolic pathway analysis in culturable SAR92 clade bacteria reveals their overlooked roles in DMSP degradation in coastal seas.</title>
        <authorList>
            <person name="He X."/>
            <person name="Zhang X."/>
            <person name="Zhang Y."/>
        </authorList>
    </citation>
    <scope>NUCLEOTIDE SEQUENCE</scope>
    <source>
        <strain evidence="2">H455</strain>
    </source>
</reference>
<organism evidence="2 3">
    <name type="scientific">SAR92 clade bacterium H455</name>
    <dbReference type="NCBI Taxonomy" id="2974818"/>
    <lineage>
        <taxon>Bacteria</taxon>
        <taxon>Pseudomonadati</taxon>
        <taxon>Pseudomonadota</taxon>
        <taxon>Gammaproteobacteria</taxon>
        <taxon>Cellvibrionales</taxon>
        <taxon>Porticoccaceae</taxon>
        <taxon>SAR92 clade</taxon>
    </lineage>
</organism>
<dbReference type="Pfam" id="PF20090">
    <property type="entry name" value="DUF6482"/>
    <property type="match status" value="1"/>
</dbReference>
<dbReference type="Proteomes" id="UP001059934">
    <property type="component" value="Chromosome"/>
</dbReference>
<name>A0ABY5TL13_9GAMM</name>
<keyword evidence="3" id="KW-1185">Reference proteome</keyword>
<accession>A0ABY5TL13</accession>